<organism evidence="7 8">
    <name type="scientific">Cedecea neteri</name>
    <dbReference type="NCBI Taxonomy" id="158822"/>
    <lineage>
        <taxon>Bacteria</taxon>
        <taxon>Pseudomonadati</taxon>
        <taxon>Pseudomonadota</taxon>
        <taxon>Gammaproteobacteria</taxon>
        <taxon>Enterobacterales</taxon>
        <taxon>Enterobacteriaceae</taxon>
        <taxon>Cedecea</taxon>
    </lineage>
</organism>
<dbReference type="PANTHER" id="PTHR30201:SF2">
    <property type="entry name" value="2-(5''-TRIPHOSPHORIBOSYL)-3'-DEPHOSPHOCOENZYME-A SYNTHASE"/>
    <property type="match status" value="1"/>
</dbReference>
<evidence type="ECO:0000313" key="7">
    <source>
        <dbReference type="EMBL" id="ATF94303.1"/>
    </source>
</evidence>
<comment type="similarity">
    <text evidence="2 6">Belongs to the CitG/MdcB family.</text>
</comment>
<dbReference type="Pfam" id="PF01874">
    <property type="entry name" value="CitG"/>
    <property type="match status" value="1"/>
</dbReference>
<proteinExistence type="inferred from homology"/>
<accession>A0A291E2W0</accession>
<reference evidence="7 8" key="1">
    <citation type="submission" date="2017-09" db="EMBL/GenBank/DDBJ databases">
        <title>FDA dAtabase for Regulatory Grade micrObial Sequences (FDA-ARGOS): Supporting development and validation of Infectious Disease Dx tests.</title>
        <authorList>
            <person name="Minogue T."/>
            <person name="Wolcott M."/>
            <person name="Wasieloski L."/>
            <person name="Aguilar W."/>
            <person name="Moore D."/>
            <person name="Tallon L."/>
            <person name="Sadzewicz L."/>
            <person name="Ott S."/>
            <person name="Zhao X."/>
            <person name="Nagaraj S."/>
            <person name="Vavikolanu K."/>
            <person name="Aluvathingal J."/>
            <person name="Nadendla S."/>
            <person name="Sichtig H."/>
        </authorList>
    </citation>
    <scope>NUCLEOTIDE SEQUENCE [LARGE SCALE GENOMIC DNA]</scope>
    <source>
        <strain evidence="7 8">FDAARGOS_392</strain>
    </source>
</reference>
<keyword evidence="5 6" id="KW-0067">ATP-binding</keyword>
<dbReference type="GO" id="GO:0005524">
    <property type="term" value="F:ATP binding"/>
    <property type="evidence" value="ECO:0007669"/>
    <property type="project" value="UniProtKB-KW"/>
</dbReference>
<evidence type="ECO:0000313" key="8">
    <source>
        <dbReference type="Proteomes" id="UP000217979"/>
    </source>
</evidence>
<name>A0A291E2W0_9ENTR</name>
<dbReference type="NCBIfam" id="TIGR03125">
    <property type="entry name" value="citrate_citG"/>
    <property type="match status" value="1"/>
</dbReference>
<dbReference type="Gene3D" id="1.10.4200.10">
    <property type="entry name" value="Triphosphoribosyl-dephospho-CoA protein"/>
    <property type="match status" value="1"/>
</dbReference>
<evidence type="ECO:0000256" key="6">
    <source>
        <dbReference type="HAMAP-Rule" id="MF_00397"/>
    </source>
</evidence>
<sequence>MAGLPGINPVSASAPDVSALVRQALLDEVWLTPKPGLVDGANSGSHRDMDLPMFLDSIAAIGPWFSTFLALGREHAGRGACEMLRLIRPAGIACEQAMYQATHGVNTHKGGVFSLGLLSTAAGRLQEQGKALTASALCSTVSEICSGIVERELVAARKASSVGERLYQQFGLTGARGEAESGFLTVRQHVLPYWQAESCPKRRLLNAMLRLMAANPDTNLVSRGGLNGLRYVQRYAARLLQQGWHEDDLRQMDAELIARNLSPGGSADLLAVSAVLAEIAA</sequence>
<dbReference type="HAMAP" id="MF_00397">
    <property type="entry name" value="CitG"/>
    <property type="match status" value="1"/>
</dbReference>
<dbReference type="Proteomes" id="UP000217979">
    <property type="component" value="Chromosome"/>
</dbReference>
<dbReference type="EC" id="2.4.2.52" evidence="6"/>
<evidence type="ECO:0000256" key="3">
    <source>
        <dbReference type="ARBA" id="ARBA00022679"/>
    </source>
</evidence>
<gene>
    <name evidence="6 7" type="primary">citG</name>
    <name evidence="7" type="ORF">CO704_20495</name>
</gene>
<comment type="catalytic activity">
    <reaction evidence="1 6">
        <text>3'-dephospho-CoA + ATP = 2'-(5''-triphospho-alpha-D-ribosyl)-3'-dephospho-CoA + adenine</text>
        <dbReference type="Rhea" id="RHEA:15117"/>
        <dbReference type="ChEBI" id="CHEBI:16708"/>
        <dbReference type="ChEBI" id="CHEBI:30616"/>
        <dbReference type="ChEBI" id="CHEBI:57328"/>
        <dbReference type="ChEBI" id="CHEBI:61378"/>
        <dbReference type="EC" id="2.4.2.52"/>
    </reaction>
</comment>
<keyword evidence="3 6" id="KW-0808">Transferase</keyword>
<keyword evidence="4 6" id="KW-0547">Nucleotide-binding</keyword>
<evidence type="ECO:0000256" key="1">
    <source>
        <dbReference type="ARBA" id="ARBA00001210"/>
    </source>
</evidence>
<dbReference type="GO" id="GO:0051191">
    <property type="term" value="P:prosthetic group biosynthetic process"/>
    <property type="evidence" value="ECO:0007669"/>
    <property type="project" value="TreeGrafter"/>
</dbReference>
<dbReference type="InterPro" id="IPR017551">
    <property type="entry name" value="TriPribosyl-deP-CoA_syn_CitG"/>
</dbReference>
<evidence type="ECO:0000256" key="2">
    <source>
        <dbReference type="ARBA" id="ARBA00006812"/>
    </source>
</evidence>
<dbReference type="RefSeq" id="WP_061278909.1">
    <property type="nucleotide sequence ID" value="NZ_CP023525.1"/>
</dbReference>
<dbReference type="PANTHER" id="PTHR30201">
    <property type="entry name" value="TRIPHOSPHORIBOSYL-DEPHOSPHO-COA SYNTHASE"/>
    <property type="match status" value="1"/>
</dbReference>
<dbReference type="EMBL" id="CP023525">
    <property type="protein sequence ID" value="ATF94303.1"/>
    <property type="molecule type" value="Genomic_DNA"/>
</dbReference>
<protein>
    <recommendedName>
        <fullName evidence="6">Probable 2-(5''-triphosphoribosyl)-3'-dephosphocoenzyme-A synthase</fullName>
        <shortName evidence="6">2-(5''-triphosphoribosyl)-3'-dephospho-CoA synthase</shortName>
        <ecNumber evidence="6">2.4.2.52</ecNumber>
    </recommendedName>
</protein>
<dbReference type="InterPro" id="IPR002736">
    <property type="entry name" value="CitG"/>
</dbReference>
<dbReference type="AlphaFoldDB" id="A0A291E2W0"/>
<evidence type="ECO:0000256" key="5">
    <source>
        <dbReference type="ARBA" id="ARBA00022840"/>
    </source>
</evidence>
<evidence type="ECO:0000256" key="4">
    <source>
        <dbReference type="ARBA" id="ARBA00022741"/>
    </source>
</evidence>
<dbReference type="GO" id="GO:0046917">
    <property type="term" value="F:triphosphoribosyl-dephospho-CoA synthase activity"/>
    <property type="evidence" value="ECO:0007669"/>
    <property type="project" value="UniProtKB-UniRule"/>
</dbReference>